<dbReference type="Proteomes" id="UP000029120">
    <property type="component" value="Chromosome 2"/>
</dbReference>
<dbReference type="AlphaFoldDB" id="A0A087HGQ0"/>
<name>A0A087HGQ0_ARAAL</name>
<evidence type="ECO:0000313" key="1">
    <source>
        <dbReference type="EMBL" id="KFK41302.1"/>
    </source>
</evidence>
<keyword evidence="2" id="KW-1185">Reference proteome</keyword>
<reference evidence="2" key="1">
    <citation type="journal article" date="2015" name="Nat. Plants">
        <title>Genome expansion of Arabis alpina linked with retrotransposition and reduced symmetric DNA methylation.</title>
        <authorList>
            <person name="Willing E.M."/>
            <person name="Rawat V."/>
            <person name="Mandakova T."/>
            <person name="Maumus F."/>
            <person name="James G.V."/>
            <person name="Nordstroem K.J."/>
            <person name="Becker C."/>
            <person name="Warthmann N."/>
            <person name="Chica C."/>
            <person name="Szarzynska B."/>
            <person name="Zytnicki M."/>
            <person name="Albani M.C."/>
            <person name="Kiefer C."/>
            <person name="Bergonzi S."/>
            <person name="Castaings L."/>
            <person name="Mateos J.L."/>
            <person name="Berns M.C."/>
            <person name="Bujdoso N."/>
            <person name="Piofczyk T."/>
            <person name="de Lorenzo L."/>
            <person name="Barrero-Sicilia C."/>
            <person name="Mateos I."/>
            <person name="Piednoel M."/>
            <person name="Hagmann J."/>
            <person name="Chen-Min-Tao R."/>
            <person name="Iglesias-Fernandez R."/>
            <person name="Schuster S.C."/>
            <person name="Alonso-Blanco C."/>
            <person name="Roudier F."/>
            <person name="Carbonero P."/>
            <person name="Paz-Ares J."/>
            <person name="Davis S.J."/>
            <person name="Pecinka A."/>
            <person name="Quesneville H."/>
            <person name="Colot V."/>
            <person name="Lysak M.A."/>
            <person name="Weigel D."/>
            <person name="Coupland G."/>
            <person name="Schneeberger K."/>
        </authorList>
    </citation>
    <scope>NUCLEOTIDE SEQUENCE [LARGE SCALE GENOMIC DNA]</scope>
    <source>
        <strain evidence="2">cv. Pajares</strain>
    </source>
</reference>
<proteinExistence type="predicted"/>
<gene>
    <name evidence="1" type="ordered locus">AALP_Aa2g112600</name>
</gene>
<protein>
    <submittedName>
        <fullName evidence="1">Uncharacterized protein</fullName>
    </submittedName>
</protein>
<sequence length="46" mass="5328">MPMQKQGWTNMQSPNTQRASSLYPKPLQIMLASDGNHSLFVHWTRI</sequence>
<organism evidence="1 2">
    <name type="scientific">Arabis alpina</name>
    <name type="common">Alpine rock-cress</name>
    <dbReference type="NCBI Taxonomy" id="50452"/>
    <lineage>
        <taxon>Eukaryota</taxon>
        <taxon>Viridiplantae</taxon>
        <taxon>Streptophyta</taxon>
        <taxon>Embryophyta</taxon>
        <taxon>Tracheophyta</taxon>
        <taxon>Spermatophyta</taxon>
        <taxon>Magnoliopsida</taxon>
        <taxon>eudicotyledons</taxon>
        <taxon>Gunneridae</taxon>
        <taxon>Pentapetalae</taxon>
        <taxon>rosids</taxon>
        <taxon>malvids</taxon>
        <taxon>Brassicales</taxon>
        <taxon>Brassicaceae</taxon>
        <taxon>Arabideae</taxon>
        <taxon>Arabis</taxon>
    </lineage>
</organism>
<dbReference type="EMBL" id="CM002870">
    <property type="protein sequence ID" value="KFK41302.1"/>
    <property type="molecule type" value="Genomic_DNA"/>
</dbReference>
<accession>A0A087HGQ0</accession>
<evidence type="ECO:0000313" key="2">
    <source>
        <dbReference type="Proteomes" id="UP000029120"/>
    </source>
</evidence>
<dbReference type="Gramene" id="KFK41302">
    <property type="protein sequence ID" value="KFK41302"/>
    <property type="gene ID" value="AALP_AA2G112600"/>
</dbReference>